<evidence type="ECO:0000313" key="2">
    <source>
        <dbReference type="Proteomes" id="UP001524473"/>
    </source>
</evidence>
<organism evidence="1 2">
    <name type="scientific">Neglectibacter timonensis</name>
    <dbReference type="NCBI Taxonomy" id="1776382"/>
    <lineage>
        <taxon>Bacteria</taxon>
        <taxon>Bacillati</taxon>
        <taxon>Bacillota</taxon>
        <taxon>Clostridia</taxon>
        <taxon>Eubacteriales</taxon>
        <taxon>Oscillospiraceae</taxon>
        <taxon>Neglectibacter</taxon>
    </lineage>
</organism>
<keyword evidence="2" id="KW-1185">Reference proteome</keyword>
<dbReference type="GeneID" id="90531692"/>
<dbReference type="RefSeq" id="WP_066861889.1">
    <property type="nucleotide sequence ID" value="NZ_CABKVV010000012.1"/>
</dbReference>
<dbReference type="EMBL" id="JANFZH010000004">
    <property type="protein sequence ID" value="MCQ4838785.1"/>
    <property type="molecule type" value="Genomic_DNA"/>
</dbReference>
<accession>A0ABT1RWS5</accession>
<gene>
    <name evidence="1" type="ORF">NE695_02520</name>
</gene>
<evidence type="ECO:0000313" key="1">
    <source>
        <dbReference type="EMBL" id="MCQ4838785.1"/>
    </source>
</evidence>
<name>A0ABT1RWS5_9FIRM</name>
<proteinExistence type="predicted"/>
<dbReference type="Proteomes" id="UP001524473">
    <property type="component" value="Unassembled WGS sequence"/>
</dbReference>
<sequence>MKAERFRQAPPKTGRPTVTISRWKHFLTVFLSLIAVAAAALLPPALSRVRDQFSLPGVHLESAVPVTLEPDAALSLKEKLALICRMRQESSRMITSARELSKDEAAAVWESAKPELELMIKCGAFPAEYDFSLSAATQLTLVVYTDTEDLSQSVSIWNLSLAAPEGASDHYLSLSLDAETGRILEYSFTLPYDSSISIDSDEDAPYLLPLWENTAKGFGEYLGIDCQLNAASSSCPLEFSSKDKKIRYALYGDGVTDMRIILF</sequence>
<comment type="caution">
    <text evidence="1">The sequence shown here is derived from an EMBL/GenBank/DDBJ whole genome shotgun (WGS) entry which is preliminary data.</text>
</comment>
<reference evidence="1 2" key="1">
    <citation type="submission" date="2022-06" db="EMBL/GenBank/DDBJ databases">
        <title>Isolation of gut microbiota from human fecal samples.</title>
        <authorList>
            <person name="Pamer E.G."/>
            <person name="Barat B."/>
            <person name="Waligurski E."/>
            <person name="Medina S."/>
            <person name="Paddock L."/>
            <person name="Mostad J."/>
        </authorList>
    </citation>
    <scope>NUCLEOTIDE SEQUENCE [LARGE SCALE GENOMIC DNA]</scope>
    <source>
        <strain evidence="1 2">DFI.9.73</strain>
    </source>
</reference>
<protein>
    <submittedName>
        <fullName evidence="1">Uncharacterized protein</fullName>
    </submittedName>
</protein>